<feature type="region of interest" description="Disordered" evidence="1">
    <location>
        <begin position="1"/>
        <end position="27"/>
    </location>
</feature>
<accession>A0AAU9PT56</accession>
<dbReference type="Proteomes" id="UP001157418">
    <property type="component" value="Unassembled WGS sequence"/>
</dbReference>
<comment type="caution">
    <text evidence="2">The sequence shown here is derived from an EMBL/GenBank/DDBJ whole genome shotgun (WGS) entry which is preliminary data.</text>
</comment>
<protein>
    <submittedName>
        <fullName evidence="2">Uncharacterized protein</fullName>
    </submittedName>
</protein>
<evidence type="ECO:0000313" key="2">
    <source>
        <dbReference type="EMBL" id="CAH1452640.1"/>
    </source>
</evidence>
<name>A0AAU9PT56_9ASTR</name>
<gene>
    <name evidence="2" type="ORF">LVIROSA_LOCUS37929</name>
</gene>
<proteinExistence type="predicted"/>
<dbReference type="EMBL" id="CAKMRJ010005745">
    <property type="protein sequence ID" value="CAH1452640.1"/>
    <property type="molecule type" value="Genomic_DNA"/>
</dbReference>
<reference evidence="2 3" key="1">
    <citation type="submission" date="2022-01" db="EMBL/GenBank/DDBJ databases">
        <authorList>
            <person name="Xiong W."/>
            <person name="Schranz E."/>
        </authorList>
    </citation>
    <scope>NUCLEOTIDE SEQUENCE [LARGE SCALE GENOMIC DNA]</scope>
</reference>
<keyword evidence="3" id="KW-1185">Reference proteome</keyword>
<evidence type="ECO:0000256" key="1">
    <source>
        <dbReference type="SAM" id="MobiDB-lite"/>
    </source>
</evidence>
<organism evidence="2 3">
    <name type="scientific">Lactuca virosa</name>
    <dbReference type="NCBI Taxonomy" id="75947"/>
    <lineage>
        <taxon>Eukaryota</taxon>
        <taxon>Viridiplantae</taxon>
        <taxon>Streptophyta</taxon>
        <taxon>Embryophyta</taxon>
        <taxon>Tracheophyta</taxon>
        <taxon>Spermatophyta</taxon>
        <taxon>Magnoliopsida</taxon>
        <taxon>eudicotyledons</taxon>
        <taxon>Gunneridae</taxon>
        <taxon>Pentapetalae</taxon>
        <taxon>asterids</taxon>
        <taxon>campanulids</taxon>
        <taxon>Asterales</taxon>
        <taxon>Asteraceae</taxon>
        <taxon>Cichorioideae</taxon>
        <taxon>Cichorieae</taxon>
        <taxon>Lactucinae</taxon>
        <taxon>Lactuca</taxon>
    </lineage>
</organism>
<feature type="compositionally biased region" description="Basic and acidic residues" evidence="1">
    <location>
        <begin position="13"/>
        <end position="27"/>
    </location>
</feature>
<dbReference type="AlphaFoldDB" id="A0AAU9PT56"/>
<evidence type="ECO:0000313" key="3">
    <source>
        <dbReference type="Proteomes" id="UP001157418"/>
    </source>
</evidence>
<sequence length="148" mass="16320">MAATETRGTVVGVHDERRHHEGKREGEMVVQNPPSTAAAAMPHGFPATHSKILLFTMSLEVGDGGVPMAQLESIHPSRRFAAAPEIGNGSQRKVVGVAPTTVMKLLWMAAEGRIRRRRRPEGRWQRHITRQGCGLQPATVLWSMEAFH</sequence>